<dbReference type="Proteomes" id="UP000230251">
    <property type="component" value="Unassembled WGS sequence"/>
</dbReference>
<dbReference type="PANTHER" id="PTHR45947:SF3">
    <property type="entry name" value="SULFOQUINOVOSYL TRANSFERASE SQD2"/>
    <property type="match status" value="1"/>
</dbReference>
<name>A0A2M8ENL4_9BACT</name>
<reference evidence="4" key="1">
    <citation type="submission" date="2017-09" db="EMBL/GenBank/DDBJ databases">
        <title>Depth-based differentiation of microbial function through sediment-hosted aquifers and enrichment of novel symbionts in the deep terrestrial subsurface.</title>
        <authorList>
            <person name="Probst A.J."/>
            <person name="Ladd B."/>
            <person name="Jarett J.K."/>
            <person name="Geller-Mcgrath D.E."/>
            <person name="Sieber C.M.K."/>
            <person name="Emerson J.B."/>
            <person name="Anantharaman K."/>
            <person name="Thomas B.C."/>
            <person name="Malmstrom R."/>
            <person name="Stieglmeier M."/>
            <person name="Klingl A."/>
            <person name="Woyke T."/>
            <person name="Ryan C.M."/>
            <person name="Banfield J.F."/>
        </authorList>
    </citation>
    <scope>NUCLEOTIDE SEQUENCE [LARGE SCALE GENOMIC DNA]</scope>
</reference>
<dbReference type="InterPro" id="IPR001296">
    <property type="entry name" value="Glyco_trans_1"/>
</dbReference>
<feature type="domain" description="Glycosyltransferase subfamily 4-like N-terminal" evidence="2">
    <location>
        <begin position="16"/>
        <end position="210"/>
    </location>
</feature>
<dbReference type="Pfam" id="PF13439">
    <property type="entry name" value="Glyco_transf_4"/>
    <property type="match status" value="1"/>
</dbReference>
<evidence type="ECO:0000313" key="4">
    <source>
        <dbReference type="Proteomes" id="UP000230251"/>
    </source>
</evidence>
<dbReference type="InterPro" id="IPR050194">
    <property type="entry name" value="Glycosyltransferase_grp1"/>
</dbReference>
<proteinExistence type="predicted"/>
<dbReference type="PANTHER" id="PTHR45947">
    <property type="entry name" value="SULFOQUINOVOSYL TRANSFERASE SQD2"/>
    <property type="match status" value="1"/>
</dbReference>
<evidence type="ECO:0008006" key="5">
    <source>
        <dbReference type="Google" id="ProtNLM"/>
    </source>
</evidence>
<dbReference type="Gene3D" id="3.40.50.2000">
    <property type="entry name" value="Glycogen Phosphorylase B"/>
    <property type="match status" value="2"/>
</dbReference>
<dbReference type="CDD" id="cd03823">
    <property type="entry name" value="GT4_ExpE7-like"/>
    <property type="match status" value="1"/>
</dbReference>
<dbReference type="Pfam" id="PF00534">
    <property type="entry name" value="Glycos_transf_1"/>
    <property type="match status" value="1"/>
</dbReference>
<dbReference type="AlphaFoldDB" id="A0A2M8ENL4"/>
<accession>A0A2M8ENL4</accession>
<evidence type="ECO:0000259" key="2">
    <source>
        <dbReference type="Pfam" id="PF13439"/>
    </source>
</evidence>
<organism evidence="3 4">
    <name type="scientific">Candidatus Uhrbacteria bacterium CG_4_9_14_0_2_um_filter_41_50</name>
    <dbReference type="NCBI Taxonomy" id="1975031"/>
    <lineage>
        <taxon>Bacteria</taxon>
        <taxon>Candidatus Uhriibacteriota</taxon>
    </lineage>
</organism>
<dbReference type="GO" id="GO:0016757">
    <property type="term" value="F:glycosyltransferase activity"/>
    <property type="evidence" value="ECO:0007669"/>
    <property type="project" value="InterPro"/>
</dbReference>
<protein>
    <recommendedName>
        <fullName evidence="5">Glycosyltransferase family 1 protein</fullName>
    </recommendedName>
</protein>
<dbReference type="EMBL" id="PFSI01000050">
    <property type="protein sequence ID" value="PJC24330.1"/>
    <property type="molecule type" value="Genomic_DNA"/>
</dbReference>
<dbReference type="InterPro" id="IPR028098">
    <property type="entry name" value="Glyco_trans_4-like_N"/>
</dbReference>
<gene>
    <name evidence="3" type="ORF">CO057_03325</name>
</gene>
<feature type="domain" description="Glycosyl transferase family 1" evidence="1">
    <location>
        <begin position="218"/>
        <end position="375"/>
    </location>
</feature>
<sequence>MKIGIVTNLYPPFQRGGAEYVVVRTVEALLDAGHEVFVITGMPKNPVSDLSTYVSTQERVYRFHPRNIYFILQDNRYWWPVRLLWHIIDAFCTCGGNEVGQIIQSEKPDIVITHNLKGIGIRIPQFIQKENIPHVHVAHDLQLIYPSGLLLAGEENITFYTKPFYAVYRKVCKWAFGKPDLVIFPSKFLQDAYQKYGFFKDSKIEMIPNPAPKFDLVEKSERSQGSLRLLFVGQLEDHKGIKMLLSAFRKFNIDSQLIIAGEGTELPYIKKHIKDDKRITYLGYISVEQLVNCLEIADALVVPSLCYENSPTVIYEALQAGIPVLAADIGGVGELVENGKNGFLFKPGDEKDLIGAMKQMNDQKDRFGKMREEIKKSVAPYKLETYTNRLMEKLKEVIAQK</sequence>
<evidence type="ECO:0000259" key="1">
    <source>
        <dbReference type="Pfam" id="PF00534"/>
    </source>
</evidence>
<dbReference type="SUPFAM" id="SSF53756">
    <property type="entry name" value="UDP-Glycosyltransferase/glycogen phosphorylase"/>
    <property type="match status" value="1"/>
</dbReference>
<comment type="caution">
    <text evidence="3">The sequence shown here is derived from an EMBL/GenBank/DDBJ whole genome shotgun (WGS) entry which is preliminary data.</text>
</comment>
<evidence type="ECO:0000313" key="3">
    <source>
        <dbReference type="EMBL" id="PJC24330.1"/>
    </source>
</evidence>